<keyword evidence="3" id="KW-1185">Reference proteome</keyword>
<feature type="domain" description="Asl1-like glycosyl hydrolase catalytic" evidence="1">
    <location>
        <begin position="189"/>
        <end position="312"/>
    </location>
</feature>
<reference evidence="2 3" key="1">
    <citation type="submission" date="2019-04" db="EMBL/GenBank/DDBJ databases">
        <authorList>
            <person name="Van Vliet M D."/>
        </authorList>
    </citation>
    <scope>NUCLEOTIDE SEQUENCE [LARGE SCALE GENOMIC DNA]</scope>
    <source>
        <strain evidence="2 3">F1</strain>
    </source>
</reference>
<accession>A0A6C2TY79</accession>
<dbReference type="InterPro" id="IPR024655">
    <property type="entry name" value="Asl1_glyco_hydro_catalytic"/>
</dbReference>
<evidence type="ECO:0000313" key="2">
    <source>
        <dbReference type="EMBL" id="VGO12545.1"/>
    </source>
</evidence>
<name>A0A6C2TY79_PONDE</name>
<dbReference type="Gene3D" id="3.20.20.80">
    <property type="entry name" value="Glycosidases"/>
    <property type="match status" value="1"/>
</dbReference>
<sequence length="455" mass="50886">MSGVCLLLAAGALADKGEIDALEYPFTVPGSATASVSVNTAKRTPVNNLLLGLNANWPENLYGKIGYNHPDAQRLIRRFKPSSLRFPHGVWAKFYDWESDGRRKTDNYKTPYDASVTNHPTLKYGFDGLHQLHQELKFDTVFTYNLNYDSPEKGVRRLRDRKEKGFDVRWVELGNEPFWKTQRSEATKTLEDYMAVSKAHAAALKAVDPKLKVSVPVHWRDAETNPWNQPFFKETYFDAITVHKHMGGGAKETLFTGDILSKMANTFRTIFPNHPIWLTEWSTGKGDNAITVLGMADGYLTLFENQDIFDIACFFQMNAGHPFFLYDKKTGVHTKTASGAAYEMVRDLFENAQLLECQVESVQVGEGLDAVRAAAVLKDGTVSVFAINKTPVGVPLKLGIDRAEDAPAFRHQALSFDGVNQLKTFAPEEKLPVVSVPRGSEVVLPPLSINRIDRL</sequence>
<evidence type="ECO:0000259" key="1">
    <source>
        <dbReference type="Pfam" id="PF11790"/>
    </source>
</evidence>
<protein>
    <recommendedName>
        <fullName evidence="1">Asl1-like glycosyl hydrolase catalytic domain-containing protein</fullName>
    </recommendedName>
</protein>
<proteinExistence type="predicted"/>
<dbReference type="SUPFAM" id="SSF51445">
    <property type="entry name" value="(Trans)glycosidases"/>
    <property type="match status" value="1"/>
</dbReference>
<dbReference type="Proteomes" id="UP000366872">
    <property type="component" value="Unassembled WGS sequence"/>
</dbReference>
<dbReference type="AlphaFoldDB" id="A0A6C2TY79"/>
<dbReference type="Pfam" id="PF11790">
    <property type="entry name" value="Glyco_hydro_cc"/>
    <property type="match status" value="1"/>
</dbReference>
<gene>
    <name evidence="2" type="ORF">PDESU_01098</name>
</gene>
<dbReference type="EMBL" id="CAAHFG010000001">
    <property type="protein sequence ID" value="VGO12545.1"/>
    <property type="molecule type" value="Genomic_DNA"/>
</dbReference>
<organism evidence="2 3">
    <name type="scientific">Pontiella desulfatans</name>
    <dbReference type="NCBI Taxonomy" id="2750659"/>
    <lineage>
        <taxon>Bacteria</taxon>
        <taxon>Pseudomonadati</taxon>
        <taxon>Kiritimatiellota</taxon>
        <taxon>Kiritimatiellia</taxon>
        <taxon>Kiritimatiellales</taxon>
        <taxon>Pontiellaceae</taxon>
        <taxon>Pontiella</taxon>
    </lineage>
</organism>
<dbReference type="RefSeq" id="WP_168441995.1">
    <property type="nucleotide sequence ID" value="NZ_CAAHFG010000001.1"/>
</dbReference>
<dbReference type="InterPro" id="IPR017853">
    <property type="entry name" value="GH"/>
</dbReference>
<evidence type="ECO:0000313" key="3">
    <source>
        <dbReference type="Proteomes" id="UP000366872"/>
    </source>
</evidence>